<evidence type="ECO:0000256" key="3">
    <source>
        <dbReference type="NCBIfam" id="TIGR00112"/>
    </source>
</evidence>
<dbReference type="SUPFAM" id="SSF51735">
    <property type="entry name" value="NAD(P)-binding Rossmann-fold domains"/>
    <property type="match status" value="1"/>
</dbReference>
<dbReference type="PANTHER" id="PTHR11645">
    <property type="entry name" value="PYRROLINE-5-CARBOXYLATE REDUCTASE"/>
    <property type="match status" value="1"/>
</dbReference>
<dbReference type="Gene3D" id="1.10.3730.10">
    <property type="entry name" value="ProC C-terminal domain-like"/>
    <property type="match status" value="1"/>
</dbReference>
<dbReference type="PROSITE" id="PS00521">
    <property type="entry name" value="P5CR"/>
    <property type="match status" value="1"/>
</dbReference>
<dbReference type="InterPro" id="IPR028939">
    <property type="entry name" value="P5C_Rdtase_cat_N"/>
</dbReference>
<keyword evidence="2 4" id="KW-0028">Amino-acid biosynthesis</keyword>
<evidence type="ECO:0000259" key="5">
    <source>
        <dbReference type="Pfam" id="PF03807"/>
    </source>
</evidence>
<dbReference type="Gene3D" id="3.40.50.720">
    <property type="entry name" value="NAD(P)-binding Rossmann-like Domain"/>
    <property type="match status" value="1"/>
</dbReference>
<evidence type="ECO:0000256" key="4">
    <source>
        <dbReference type="RuleBase" id="RU003903"/>
    </source>
</evidence>
<dbReference type="InterPro" id="IPR008927">
    <property type="entry name" value="6-PGluconate_DH-like_C_sf"/>
</dbReference>
<reference evidence="7 8" key="1">
    <citation type="submission" date="2022-12" db="EMBL/GenBank/DDBJ databases">
        <title>Draft genome sequence of Paenibacillus sp. dW9.</title>
        <authorList>
            <person name="Choi E.-W."/>
            <person name="Kim D.-U."/>
        </authorList>
    </citation>
    <scope>NUCLEOTIDE SEQUENCE [LARGE SCALE GENOMIC DNA]</scope>
    <source>
        <strain evidence="8">dW9</strain>
    </source>
</reference>
<evidence type="ECO:0000313" key="8">
    <source>
        <dbReference type="Proteomes" id="UP001527882"/>
    </source>
</evidence>
<comment type="similarity">
    <text evidence="1 2 4">Belongs to the pyrroline-5-carboxylate reductase family.</text>
</comment>
<dbReference type="SUPFAM" id="SSF48179">
    <property type="entry name" value="6-phosphogluconate dehydrogenase C-terminal domain-like"/>
    <property type="match status" value="1"/>
</dbReference>
<keyword evidence="2 4" id="KW-0641">Proline biosynthesis</keyword>
<comment type="subcellular location">
    <subcellularLocation>
        <location evidence="2">Cytoplasm</location>
    </subcellularLocation>
</comment>
<evidence type="ECO:0000259" key="6">
    <source>
        <dbReference type="Pfam" id="PF14748"/>
    </source>
</evidence>
<dbReference type="GO" id="GO:0004735">
    <property type="term" value="F:pyrroline-5-carboxylate reductase activity"/>
    <property type="evidence" value="ECO:0007669"/>
    <property type="project" value="UniProtKB-EC"/>
</dbReference>
<organism evidence="7 8">
    <name type="scientific">Paenibacillus gyeongsangnamensis</name>
    <dbReference type="NCBI Taxonomy" id="3388067"/>
    <lineage>
        <taxon>Bacteria</taxon>
        <taxon>Bacillati</taxon>
        <taxon>Bacillota</taxon>
        <taxon>Bacilli</taxon>
        <taxon>Bacillales</taxon>
        <taxon>Paenibacillaceae</taxon>
        <taxon>Paenibacillus</taxon>
    </lineage>
</organism>
<sequence length="289" mass="30498">MTQTLSEAKITFVGAGSMAEAIVRGLVSGGSGDTSRIVMLNRSDRERLESLHRRYGVSFETETDRRDEAIRSADLLVLAFKPKDAAQGLLALKPLLRPGQLIVSVIAGMSIGTMEGILGTAGQPIVRTMPNTSSTIGLGATGISFSSGVSAEQKRLAVGMFESTGIVSVVDEPQINIVNGVSGSGPAYIYYMMEAMIEGGVRGGLDPEEARRLTVQTVLGAAKMVETTGEAPEDLRRKVTSPNGTTQAALETLDHLGFQEAVIRAVLRCTERAQEMGEAVSATAASHTK</sequence>
<dbReference type="PIRSF" id="PIRSF000193">
    <property type="entry name" value="Pyrrol-5-carb_rd"/>
    <property type="match status" value="1"/>
</dbReference>
<dbReference type="InterPro" id="IPR000304">
    <property type="entry name" value="Pyrroline-COOH_reductase"/>
</dbReference>
<keyword evidence="8" id="KW-1185">Reference proteome</keyword>
<dbReference type="NCBIfam" id="TIGR00112">
    <property type="entry name" value="proC"/>
    <property type="match status" value="1"/>
</dbReference>
<dbReference type="InterPro" id="IPR036291">
    <property type="entry name" value="NAD(P)-bd_dom_sf"/>
</dbReference>
<dbReference type="HAMAP" id="MF_01925">
    <property type="entry name" value="P5C_reductase"/>
    <property type="match status" value="1"/>
</dbReference>
<evidence type="ECO:0000313" key="7">
    <source>
        <dbReference type="EMBL" id="MCZ8511274.1"/>
    </source>
</evidence>
<keyword evidence="2 4" id="KW-0560">Oxidoreductase</keyword>
<comment type="caution">
    <text evidence="7">The sequence shown here is derived from an EMBL/GenBank/DDBJ whole genome shotgun (WGS) entry which is preliminary data.</text>
</comment>
<accession>A0ABT4Q355</accession>
<keyword evidence="2" id="KW-0963">Cytoplasm</keyword>
<proteinExistence type="inferred from homology"/>
<dbReference type="Proteomes" id="UP001527882">
    <property type="component" value="Unassembled WGS sequence"/>
</dbReference>
<evidence type="ECO:0000256" key="2">
    <source>
        <dbReference type="HAMAP-Rule" id="MF_01925"/>
    </source>
</evidence>
<dbReference type="InterPro" id="IPR053790">
    <property type="entry name" value="P5CR-like_CS"/>
</dbReference>
<comment type="catalytic activity">
    <reaction evidence="2">
        <text>L-proline + NAD(+) = (S)-1-pyrroline-5-carboxylate + NADH + 2 H(+)</text>
        <dbReference type="Rhea" id="RHEA:14105"/>
        <dbReference type="ChEBI" id="CHEBI:15378"/>
        <dbReference type="ChEBI" id="CHEBI:17388"/>
        <dbReference type="ChEBI" id="CHEBI:57540"/>
        <dbReference type="ChEBI" id="CHEBI:57945"/>
        <dbReference type="ChEBI" id="CHEBI:60039"/>
        <dbReference type="EC" id="1.5.1.2"/>
    </reaction>
</comment>
<comment type="function">
    <text evidence="2">Catalyzes the reduction of 1-pyrroline-5-carboxylate (PCA) to L-proline.</text>
</comment>
<comment type="catalytic activity">
    <reaction evidence="2 4">
        <text>L-proline + NADP(+) = (S)-1-pyrroline-5-carboxylate + NADPH + 2 H(+)</text>
        <dbReference type="Rhea" id="RHEA:14109"/>
        <dbReference type="ChEBI" id="CHEBI:15378"/>
        <dbReference type="ChEBI" id="CHEBI:17388"/>
        <dbReference type="ChEBI" id="CHEBI:57783"/>
        <dbReference type="ChEBI" id="CHEBI:58349"/>
        <dbReference type="ChEBI" id="CHEBI:60039"/>
        <dbReference type="EC" id="1.5.1.2"/>
    </reaction>
</comment>
<dbReference type="EC" id="1.5.1.2" evidence="2 3"/>
<comment type="pathway">
    <text evidence="2 4">Amino-acid biosynthesis; L-proline biosynthesis; L-proline from L-glutamate 5-semialdehyde: step 1/1.</text>
</comment>
<feature type="domain" description="Pyrroline-5-carboxylate reductase catalytic N-terminal" evidence="5">
    <location>
        <begin position="9"/>
        <end position="108"/>
    </location>
</feature>
<protein>
    <recommendedName>
        <fullName evidence="2 3">Pyrroline-5-carboxylate reductase</fullName>
        <shortName evidence="2">P5C reductase</shortName>
        <shortName evidence="2">P5CR</shortName>
        <ecNumber evidence="2 3">1.5.1.2</ecNumber>
    </recommendedName>
    <alternativeName>
        <fullName evidence="2">PCA reductase</fullName>
    </alternativeName>
</protein>
<evidence type="ECO:0000256" key="1">
    <source>
        <dbReference type="ARBA" id="ARBA00005525"/>
    </source>
</evidence>
<name>A0ABT4Q355_9BACL</name>
<keyword evidence="2 4" id="KW-0521">NADP</keyword>
<dbReference type="InterPro" id="IPR029036">
    <property type="entry name" value="P5CR_dimer"/>
</dbReference>
<gene>
    <name evidence="2 7" type="primary">proC</name>
    <name evidence="7" type="ORF">O9H85_02215</name>
</gene>
<dbReference type="EMBL" id="JAQAGZ010000001">
    <property type="protein sequence ID" value="MCZ8511274.1"/>
    <property type="molecule type" value="Genomic_DNA"/>
</dbReference>
<dbReference type="Pfam" id="PF14748">
    <property type="entry name" value="P5CR_dimer"/>
    <property type="match status" value="1"/>
</dbReference>
<feature type="domain" description="Pyrroline-5-carboxylate reductase dimerisation" evidence="6">
    <location>
        <begin position="172"/>
        <end position="276"/>
    </location>
</feature>
<dbReference type="PANTHER" id="PTHR11645:SF49">
    <property type="entry name" value="PYRROLINE-5-CARBOXYLATE REDUCTASE 1"/>
    <property type="match status" value="1"/>
</dbReference>
<dbReference type="Pfam" id="PF03807">
    <property type="entry name" value="F420_oxidored"/>
    <property type="match status" value="1"/>
</dbReference>
<dbReference type="RefSeq" id="WP_269879635.1">
    <property type="nucleotide sequence ID" value="NZ_JAQAGZ010000001.1"/>
</dbReference>